<evidence type="ECO:0000256" key="1">
    <source>
        <dbReference type="ARBA" id="ARBA00001933"/>
    </source>
</evidence>
<name>A0A0G0JHR6_9BACT</name>
<comment type="caution">
    <text evidence="4">The sequence shown here is derived from an EMBL/GenBank/DDBJ whole genome shotgun (WGS) entry which is preliminary data.</text>
</comment>
<keyword evidence="4" id="KW-0808">Transferase</keyword>
<gene>
    <name evidence="4" type="ORF">US86_C0001G0145</name>
</gene>
<dbReference type="EMBL" id="LBUP01000001">
    <property type="protein sequence ID" value="KKQ67218.1"/>
    <property type="molecule type" value="Genomic_DNA"/>
</dbReference>
<dbReference type="InterPro" id="IPR015421">
    <property type="entry name" value="PyrdxlP-dep_Trfase_major"/>
</dbReference>
<comment type="cofactor">
    <cofactor evidence="1">
        <name>pyridoxal 5'-phosphate</name>
        <dbReference type="ChEBI" id="CHEBI:597326"/>
    </cofactor>
</comment>
<evidence type="ECO:0000313" key="4">
    <source>
        <dbReference type="EMBL" id="KKQ67218.1"/>
    </source>
</evidence>
<dbReference type="SUPFAM" id="SSF53383">
    <property type="entry name" value="PLP-dependent transferases"/>
    <property type="match status" value="1"/>
</dbReference>
<evidence type="ECO:0000256" key="3">
    <source>
        <dbReference type="RuleBase" id="RU003560"/>
    </source>
</evidence>
<dbReference type="InterPro" id="IPR015424">
    <property type="entry name" value="PyrdxlP-dep_Trfase"/>
</dbReference>
<dbReference type="PATRIC" id="fig|1618422.5.peg.148"/>
<dbReference type="Gene3D" id="3.90.1150.10">
    <property type="entry name" value="Aspartate Aminotransferase, domain 1"/>
    <property type="match status" value="1"/>
</dbReference>
<dbReference type="Proteomes" id="UP000034235">
    <property type="component" value="Unassembled WGS sequence"/>
</dbReference>
<sequence length="434" mass="47986">MTKSQELWKKAKKIIPGGSQLLSKRSEMFLPDNWPSYFQSAKGVTLTDLDGRTFIDMAYMGVGPCVLGYADEDVNLVVKKAIDSGISATLNCPEEVELAELLLQLHPWAQMVRYARSGGEAAAIAVRIARAHTKKDKVAFCGYHGWHDWYLSSNLADDSNLDGHLIPGLNPLGVPRGLIGTSLPFEYNKIEQLEEIVKVHDIGTIIMEPIRHQEPKNNFLEKVREIATAKGVVLIYDEISSGFRSTVGGVHLEFGVTPDIVVFAKAISNGFPMAAIVGKGEVMDAAQESFISSTNWTDRIGPVAAIATIKKMQKENVPAHLKRIGCLIGRGWESLGKKHNLDITVTGPDPLITFSLNYEKSLELKTLFTQEMLKRGYLATLTVYVSFSHTEDTVDKYLQSVDEVFALLKKAIDDDNIDDLLEGPVAHKGFRRLT</sequence>
<dbReference type="AlphaFoldDB" id="A0A0G0JHR6"/>
<comment type="similarity">
    <text evidence="3">Belongs to the class-III pyridoxal-phosphate-dependent aminotransferase family.</text>
</comment>
<dbReference type="InterPro" id="IPR015422">
    <property type="entry name" value="PyrdxlP-dep_Trfase_small"/>
</dbReference>
<accession>A0A0G0JHR6</accession>
<organism evidence="4 5">
    <name type="scientific">Candidatus Daviesbacteria bacterium GW2011_GWA2_38_24</name>
    <dbReference type="NCBI Taxonomy" id="1618422"/>
    <lineage>
        <taxon>Bacteria</taxon>
        <taxon>Candidatus Daviesiibacteriota</taxon>
    </lineage>
</organism>
<dbReference type="PANTHER" id="PTHR43713">
    <property type="entry name" value="GLUTAMATE-1-SEMIALDEHYDE 2,1-AMINOMUTASE"/>
    <property type="match status" value="1"/>
</dbReference>
<keyword evidence="2 3" id="KW-0663">Pyridoxal phosphate</keyword>
<evidence type="ECO:0000313" key="5">
    <source>
        <dbReference type="Proteomes" id="UP000034235"/>
    </source>
</evidence>
<reference evidence="4 5" key="1">
    <citation type="journal article" date="2015" name="Nature">
        <title>rRNA introns, odd ribosomes, and small enigmatic genomes across a large radiation of phyla.</title>
        <authorList>
            <person name="Brown C.T."/>
            <person name="Hug L.A."/>
            <person name="Thomas B.C."/>
            <person name="Sharon I."/>
            <person name="Castelle C.J."/>
            <person name="Singh A."/>
            <person name="Wilkins M.J."/>
            <person name="Williams K.H."/>
            <person name="Banfield J.F."/>
        </authorList>
    </citation>
    <scope>NUCLEOTIDE SEQUENCE [LARGE SCALE GENOMIC DNA]</scope>
</reference>
<dbReference type="Gene3D" id="3.40.640.10">
    <property type="entry name" value="Type I PLP-dependent aspartate aminotransferase-like (Major domain)"/>
    <property type="match status" value="1"/>
</dbReference>
<evidence type="ECO:0000256" key="2">
    <source>
        <dbReference type="ARBA" id="ARBA00022898"/>
    </source>
</evidence>
<protein>
    <submittedName>
        <fullName evidence="4">Class III aminotransferase</fullName>
    </submittedName>
</protein>
<dbReference type="Pfam" id="PF00202">
    <property type="entry name" value="Aminotran_3"/>
    <property type="match status" value="1"/>
</dbReference>
<dbReference type="InterPro" id="IPR005814">
    <property type="entry name" value="Aminotrans_3"/>
</dbReference>
<dbReference type="GO" id="GO:0030170">
    <property type="term" value="F:pyridoxal phosphate binding"/>
    <property type="evidence" value="ECO:0007669"/>
    <property type="project" value="InterPro"/>
</dbReference>
<dbReference type="GO" id="GO:0008483">
    <property type="term" value="F:transaminase activity"/>
    <property type="evidence" value="ECO:0007669"/>
    <property type="project" value="UniProtKB-KW"/>
</dbReference>
<keyword evidence="4" id="KW-0032">Aminotransferase</keyword>
<dbReference type="PANTHER" id="PTHR43713:SF3">
    <property type="entry name" value="GLUTAMATE-1-SEMIALDEHYDE 2,1-AMINOMUTASE 1, CHLOROPLASTIC-RELATED"/>
    <property type="match status" value="1"/>
</dbReference>
<proteinExistence type="inferred from homology"/>